<gene>
    <name evidence="2" type="ORF">MUB46_05660</name>
</gene>
<dbReference type="InterPro" id="IPR009506">
    <property type="entry name" value="YjiS-like"/>
</dbReference>
<feature type="domain" description="YjiS-like" evidence="1">
    <location>
        <begin position="28"/>
        <end position="60"/>
    </location>
</feature>
<sequence>MTTAEYFGLARPQSPSLFSAGQVVQNALATVRRWWRMRRALVELRELDDRMLTDIGLCRSTLYAAAREVHGFKDRGHGGF</sequence>
<evidence type="ECO:0000313" key="3">
    <source>
        <dbReference type="Proteomes" id="UP001320898"/>
    </source>
</evidence>
<dbReference type="RefSeq" id="WP_261614907.1">
    <property type="nucleotide sequence ID" value="NZ_JALIDZ010000002.1"/>
</dbReference>
<name>A0AAW5QYA9_9HYPH</name>
<evidence type="ECO:0000259" key="1">
    <source>
        <dbReference type="Pfam" id="PF06568"/>
    </source>
</evidence>
<dbReference type="Proteomes" id="UP001320898">
    <property type="component" value="Unassembled WGS sequence"/>
</dbReference>
<dbReference type="EMBL" id="JALIDZ010000002">
    <property type="protein sequence ID" value="MCT8971344.1"/>
    <property type="molecule type" value="Genomic_DNA"/>
</dbReference>
<dbReference type="AlphaFoldDB" id="A0AAW5QYA9"/>
<proteinExistence type="predicted"/>
<evidence type="ECO:0000313" key="2">
    <source>
        <dbReference type="EMBL" id="MCT8971344.1"/>
    </source>
</evidence>
<keyword evidence="3" id="KW-1185">Reference proteome</keyword>
<protein>
    <submittedName>
        <fullName evidence="2">DUF1127 domain-containing protein</fullName>
    </submittedName>
</protein>
<accession>A0AAW5QYA9</accession>
<comment type="caution">
    <text evidence="2">The sequence shown here is derived from an EMBL/GenBank/DDBJ whole genome shotgun (WGS) entry which is preliminary data.</text>
</comment>
<reference evidence="2 3" key="1">
    <citation type="submission" date="2022-04" db="EMBL/GenBank/DDBJ databases">
        <authorList>
            <person name="Ye Y.-Q."/>
            <person name="Du Z.-J."/>
        </authorList>
    </citation>
    <scope>NUCLEOTIDE SEQUENCE [LARGE SCALE GENOMIC DNA]</scope>
    <source>
        <strain evidence="2 3">A6E488</strain>
    </source>
</reference>
<dbReference type="Pfam" id="PF06568">
    <property type="entry name" value="YjiS-like"/>
    <property type="match status" value="1"/>
</dbReference>
<organism evidence="2 3">
    <name type="scientific">Microbaculum marinisediminis</name>
    <dbReference type="NCBI Taxonomy" id="2931392"/>
    <lineage>
        <taxon>Bacteria</taxon>
        <taxon>Pseudomonadati</taxon>
        <taxon>Pseudomonadota</taxon>
        <taxon>Alphaproteobacteria</taxon>
        <taxon>Hyphomicrobiales</taxon>
        <taxon>Tepidamorphaceae</taxon>
        <taxon>Microbaculum</taxon>
    </lineage>
</organism>